<dbReference type="InterPro" id="IPR038488">
    <property type="entry name" value="Integrase_DNA-bd_sf"/>
</dbReference>
<keyword evidence="2" id="KW-0229">DNA integration</keyword>
<feature type="domain" description="Core-binding (CB)" evidence="7">
    <location>
        <begin position="98"/>
        <end position="179"/>
    </location>
</feature>
<dbReference type="GO" id="GO:0003677">
    <property type="term" value="F:DNA binding"/>
    <property type="evidence" value="ECO:0007669"/>
    <property type="project" value="UniProtKB-UniRule"/>
</dbReference>
<feature type="domain" description="Tyr recombinase" evidence="6">
    <location>
        <begin position="202"/>
        <end position="382"/>
    </location>
</feature>
<dbReference type="PANTHER" id="PTHR30629:SF2">
    <property type="entry name" value="PROPHAGE INTEGRASE INTS-RELATED"/>
    <property type="match status" value="1"/>
</dbReference>
<protein>
    <submittedName>
        <fullName evidence="8">Integrase</fullName>
    </submittedName>
</protein>
<accession>A0A1H5VTR7</accession>
<dbReference type="EMBL" id="FNVQ01000001">
    <property type="protein sequence ID" value="SEF90386.1"/>
    <property type="molecule type" value="Genomic_DNA"/>
</dbReference>
<dbReference type="RefSeq" id="WP_104001787.1">
    <property type="nucleotide sequence ID" value="NZ_FNVQ01000001.1"/>
</dbReference>
<dbReference type="InterPro" id="IPR013762">
    <property type="entry name" value="Integrase-like_cat_sf"/>
</dbReference>
<reference evidence="8 9" key="1">
    <citation type="submission" date="2016-10" db="EMBL/GenBank/DDBJ databases">
        <authorList>
            <person name="de Groot N.N."/>
        </authorList>
    </citation>
    <scope>NUCLEOTIDE SEQUENCE [LARGE SCALE GENOMIC DNA]</scope>
    <source>
        <strain evidence="8 9">DSM 22012</strain>
    </source>
</reference>
<evidence type="ECO:0000256" key="4">
    <source>
        <dbReference type="ARBA" id="ARBA00023172"/>
    </source>
</evidence>
<comment type="similarity">
    <text evidence="1">Belongs to the 'phage' integrase family.</text>
</comment>
<dbReference type="InterPro" id="IPR011010">
    <property type="entry name" value="DNA_brk_join_enz"/>
</dbReference>
<evidence type="ECO:0000259" key="6">
    <source>
        <dbReference type="PROSITE" id="PS51898"/>
    </source>
</evidence>
<dbReference type="InterPro" id="IPR053876">
    <property type="entry name" value="Phage_int_M"/>
</dbReference>
<dbReference type="InterPro" id="IPR050808">
    <property type="entry name" value="Phage_Integrase"/>
</dbReference>
<dbReference type="SUPFAM" id="SSF56349">
    <property type="entry name" value="DNA breaking-rejoining enzymes"/>
    <property type="match status" value="1"/>
</dbReference>
<dbReference type="AlphaFoldDB" id="A0A1H5VTR7"/>
<dbReference type="Pfam" id="PF13356">
    <property type="entry name" value="Arm-DNA-bind_3"/>
    <property type="match status" value="1"/>
</dbReference>
<dbReference type="PROSITE" id="PS51900">
    <property type="entry name" value="CB"/>
    <property type="match status" value="1"/>
</dbReference>
<dbReference type="CDD" id="cd00801">
    <property type="entry name" value="INT_P4_C"/>
    <property type="match status" value="1"/>
</dbReference>
<evidence type="ECO:0000256" key="1">
    <source>
        <dbReference type="ARBA" id="ARBA00008857"/>
    </source>
</evidence>
<evidence type="ECO:0000259" key="7">
    <source>
        <dbReference type="PROSITE" id="PS51900"/>
    </source>
</evidence>
<evidence type="ECO:0000313" key="9">
    <source>
        <dbReference type="Proteomes" id="UP000236745"/>
    </source>
</evidence>
<dbReference type="Gene3D" id="3.30.160.390">
    <property type="entry name" value="Integrase, DNA-binding domain"/>
    <property type="match status" value="1"/>
</dbReference>
<sequence length="407" mass="46395">MALTVKAIDSLEAKEKNYKTSDGNGLYLLVTKAGAKYWRLKYRIANKEKLMAIGVYPEVSLKEAREVATEARRQIRKGIDPVLDRKVRKQATTDSQANTFKLISEEWFATKKNGWAEDTITRSHGLFENWIYPEFGDLPITEIGAKEVLILLKKAESQKKHEVARRLRSTISQVFRYAIITERCERDPARDLVGALQAQPESNYAAITDPENVARLMVAIDDFDGTFVVKAALYLSALFFCRPGELRSLEWADVDYDNAQIVIPGSRMKMGRDHIIPLASQAIDALKSLEPITRRSKYIFPSARGASRNMSENAVRTALRTLGYTKNQMTAHGFRAMARTLLDEELQFPVDWIEHQLAHAVKDTNGRAYNRTTHLNQRKGMMQSWADFLDELKFKAKNGIKVERNYD</sequence>
<dbReference type="GO" id="GO:0015074">
    <property type="term" value="P:DNA integration"/>
    <property type="evidence" value="ECO:0007669"/>
    <property type="project" value="UniProtKB-KW"/>
</dbReference>
<dbReference type="Gene3D" id="1.10.150.130">
    <property type="match status" value="1"/>
</dbReference>
<dbReference type="InterPro" id="IPR044068">
    <property type="entry name" value="CB"/>
</dbReference>
<dbReference type="InterPro" id="IPR010998">
    <property type="entry name" value="Integrase_recombinase_N"/>
</dbReference>
<dbReference type="InterPro" id="IPR002104">
    <property type="entry name" value="Integrase_catalytic"/>
</dbReference>
<keyword evidence="3 5" id="KW-0238">DNA-binding</keyword>
<dbReference type="Proteomes" id="UP000236745">
    <property type="component" value="Unassembled WGS sequence"/>
</dbReference>
<dbReference type="InterPro" id="IPR025166">
    <property type="entry name" value="Integrase_DNA_bind_dom"/>
</dbReference>
<keyword evidence="9" id="KW-1185">Reference proteome</keyword>
<organism evidence="8 9">
    <name type="scientific">Marinobacterium lutimaris</name>
    <dbReference type="NCBI Taxonomy" id="568106"/>
    <lineage>
        <taxon>Bacteria</taxon>
        <taxon>Pseudomonadati</taxon>
        <taxon>Pseudomonadota</taxon>
        <taxon>Gammaproteobacteria</taxon>
        <taxon>Oceanospirillales</taxon>
        <taxon>Oceanospirillaceae</taxon>
        <taxon>Marinobacterium</taxon>
    </lineage>
</organism>
<dbReference type="Pfam" id="PF22022">
    <property type="entry name" value="Phage_int_M"/>
    <property type="match status" value="1"/>
</dbReference>
<dbReference type="OrthoDB" id="9795573at2"/>
<evidence type="ECO:0000313" key="8">
    <source>
        <dbReference type="EMBL" id="SEF90386.1"/>
    </source>
</evidence>
<evidence type="ECO:0000256" key="3">
    <source>
        <dbReference type="ARBA" id="ARBA00023125"/>
    </source>
</evidence>
<evidence type="ECO:0000256" key="5">
    <source>
        <dbReference type="PROSITE-ProRule" id="PRU01248"/>
    </source>
</evidence>
<dbReference type="PROSITE" id="PS51898">
    <property type="entry name" value="TYR_RECOMBINASE"/>
    <property type="match status" value="1"/>
</dbReference>
<dbReference type="Pfam" id="PF00589">
    <property type="entry name" value="Phage_integrase"/>
    <property type="match status" value="1"/>
</dbReference>
<dbReference type="PANTHER" id="PTHR30629">
    <property type="entry name" value="PROPHAGE INTEGRASE"/>
    <property type="match status" value="1"/>
</dbReference>
<evidence type="ECO:0000256" key="2">
    <source>
        <dbReference type="ARBA" id="ARBA00022908"/>
    </source>
</evidence>
<name>A0A1H5VTR7_9GAMM</name>
<proteinExistence type="inferred from homology"/>
<keyword evidence="4" id="KW-0233">DNA recombination</keyword>
<gene>
    <name evidence="8" type="ORF">SAMN05444390_101831</name>
</gene>
<dbReference type="GO" id="GO:0006310">
    <property type="term" value="P:DNA recombination"/>
    <property type="evidence" value="ECO:0007669"/>
    <property type="project" value="UniProtKB-KW"/>
</dbReference>
<dbReference type="Gene3D" id="1.10.443.10">
    <property type="entry name" value="Intergrase catalytic core"/>
    <property type="match status" value="1"/>
</dbReference>